<feature type="transmembrane region" description="Helical" evidence="2">
    <location>
        <begin position="205"/>
        <end position="226"/>
    </location>
</feature>
<feature type="compositionally biased region" description="Low complexity" evidence="1">
    <location>
        <begin position="35"/>
        <end position="44"/>
    </location>
</feature>
<evidence type="ECO:0000256" key="2">
    <source>
        <dbReference type="SAM" id="Phobius"/>
    </source>
</evidence>
<feature type="region of interest" description="Disordered" evidence="1">
    <location>
        <begin position="93"/>
        <end position="164"/>
    </location>
</feature>
<comment type="caution">
    <text evidence="4">The sequence shown here is derived from an EMBL/GenBank/DDBJ whole genome shotgun (WGS) entry which is preliminary data.</text>
</comment>
<proteinExistence type="predicted"/>
<evidence type="ECO:0000259" key="3">
    <source>
        <dbReference type="SMART" id="SM01042"/>
    </source>
</evidence>
<dbReference type="Proteomes" id="UP000663853">
    <property type="component" value="Unassembled WGS sequence"/>
</dbReference>
<dbReference type="GO" id="GO:0055088">
    <property type="term" value="P:lipid homeostasis"/>
    <property type="evidence" value="ECO:0007669"/>
    <property type="project" value="InterPro"/>
</dbReference>
<dbReference type="AlphaFoldDB" id="A0A8H3BQ40"/>
<feature type="domain" description="Brl1/Brr6" evidence="3">
    <location>
        <begin position="199"/>
        <end position="331"/>
    </location>
</feature>
<sequence length="392" mass="43149">MPRPFERRSKEAPMDYTYDSADRHVYAPGSPFVVSAPSSSRTPSFPFPTPHHQNSQSTFAGGISGAASVGTWNSQSNAMPEPEIADITMESVDLTSSPTKIRSAPTSPQKPQVTNYGSESDEGSLAPLPLVPSRKQPNRVRRRPRRAMSAPVNEDSESGELIEDDRYNGPRMLSNHYTMHVNAPGSAAQVTSPYAPHILLGYVRVIFNTALVLGFLYILVVIIVTVRRDIEDKVSAYTGENAAEIQQCTSQYLLNKCDQAVVPHMKQFCDDWEKCMQRDASVVGRARVAAETLAEVVNGFVEPISWKTLGFSVSTLAFLVLFINVSASLMRPTPQPPQPEYQAPPYPYHAPYAVMPPEWGSIGWNEGQGEPGPKMIRATSEVPGRRSVSVRR</sequence>
<dbReference type="InterPro" id="IPR018767">
    <property type="entry name" value="Brl1/Brr6_dom"/>
</dbReference>
<feature type="region of interest" description="Disordered" evidence="1">
    <location>
        <begin position="34"/>
        <end position="63"/>
    </location>
</feature>
<dbReference type="GO" id="GO:0006998">
    <property type="term" value="P:nuclear envelope organization"/>
    <property type="evidence" value="ECO:0007669"/>
    <property type="project" value="InterPro"/>
</dbReference>
<dbReference type="PANTHER" id="PTHR28136:SF1">
    <property type="entry name" value="NUCLEUS EXPORT PROTEIN BRL1"/>
    <property type="match status" value="1"/>
</dbReference>
<keyword evidence="2" id="KW-1133">Transmembrane helix</keyword>
<feature type="compositionally biased region" description="Basic residues" evidence="1">
    <location>
        <begin position="136"/>
        <end position="146"/>
    </location>
</feature>
<keyword evidence="2" id="KW-0812">Transmembrane</keyword>
<dbReference type="PANTHER" id="PTHR28136">
    <property type="entry name" value="NUCLEUS EXPORT PROTEIN BRR6"/>
    <property type="match status" value="1"/>
</dbReference>
<dbReference type="InterPro" id="IPR040202">
    <property type="entry name" value="Brl1/Brr6"/>
</dbReference>
<accession>A0A8H3BQ40</accession>
<feature type="compositionally biased region" description="Acidic residues" evidence="1">
    <location>
        <begin position="154"/>
        <end position="163"/>
    </location>
</feature>
<dbReference type="EMBL" id="CAJMXA010001560">
    <property type="protein sequence ID" value="CAE6463569.1"/>
    <property type="molecule type" value="Genomic_DNA"/>
</dbReference>
<dbReference type="Pfam" id="PF10104">
    <property type="entry name" value="Brr6_like_C_C"/>
    <property type="match status" value="1"/>
</dbReference>
<evidence type="ECO:0000313" key="4">
    <source>
        <dbReference type="EMBL" id="CAE6463569.1"/>
    </source>
</evidence>
<keyword evidence="2" id="KW-0472">Membrane</keyword>
<feature type="region of interest" description="Disordered" evidence="1">
    <location>
        <begin position="363"/>
        <end position="392"/>
    </location>
</feature>
<dbReference type="SMART" id="SM01042">
    <property type="entry name" value="Brr6_like_C_C"/>
    <property type="match status" value="1"/>
</dbReference>
<dbReference type="GO" id="GO:0031965">
    <property type="term" value="C:nuclear membrane"/>
    <property type="evidence" value="ECO:0007669"/>
    <property type="project" value="InterPro"/>
</dbReference>
<gene>
    <name evidence="4" type="ORF">RDB_LOCUS64516</name>
</gene>
<feature type="compositionally biased region" description="Polar residues" evidence="1">
    <location>
        <begin position="93"/>
        <end position="118"/>
    </location>
</feature>
<organism evidence="4 5">
    <name type="scientific">Rhizoctonia solani</name>
    <dbReference type="NCBI Taxonomy" id="456999"/>
    <lineage>
        <taxon>Eukaryota</taxon>
        <taxon>Fungi</taxon>
        <taxon>Dikarya</taxon>
        <taxon>Basidiomycota</taxon>
        <taxon>Agaricomycotina</taxon>
        <taxon>Agaricomycetes</taxon>
        <taxon>Cantharellales</taxon>
        <taxon>Ceratobasidiaceae</taxon>
        <taxon>Rhizoctonia</taxon>
    </lineage>
</organism>
<evidence type="ECO:0000256" key="1">
    <source>
        <dbReference type="SAM" id="MobiDB-lite"/>
    </source>
</evidence>
<reference evidence="4" key="1">
    <citation type="submission" date="2021-01" db="EMBL/GenBank/DDBJ databases">
        <authorList>
            <person name="Kaushik A."/>
        </authorList>
    </citation>
    <scope>NUCLEOTIDE SEQUENCE</scope>
    <source>
        <strain evidence="4">AG6-10EEA</strain>
    </source>
</reference>
<evidence type="ECO:0000313" key="5">
    <source>
        <dbReference type="Proteomes" id="UP000663853"/>
    </source>
</evidence>
<name>A0A8H3BQ40_9AGAM</name>
<protein>
    <recommendedName>
        <fullName evidence="3">Brl1/Brr6 domain-containing protein</fullName>
    </recommendedName>
</protein>